<sequence>MDWRVRALTAMFMTAVMVAMVTLIVTWLNLGFDPDFMRQWGKAFLIAWPIAAMTGFFVMPGARGLAERMVQKRN</sequence>
<protein>
    <submittedName>
        <fullName evidence="1">Uncharacterized protein</fullName>
    </submittedName>
</protein>
<dbReference type="Pfam" id="PF11391">
    <property type="entry name" value="DUF2798"/>
    <property type="match status" value="1"/>
</dbReference>
<name>A0A1W6ZL41_9HYPH</name>
<gene>
    <name evidence="1" type="ORF">CAK95_01835</name>
</gene>
<dbReference type="EMBL" id="CP021112">
    <property type="protein sequence ID" value="ARP97957.1"/>
    <property type="molecule type" value="Genomic_DNA"/>
</dbReference>
<organism evidence="1 2">
    <name type="scientific">Pseudorhodoplanes sinuspersici</name>
    <dbReference type="NCBI Taxonomy" id="1235591"/>
    <lineage>
        <taxon>Bacteria</taxon>
        <taxon>Pseudomonadati</taxon>
        <taxon>Pseudomonadota</taxon>
        <taxon>Alphaproteobacteria</taxon>
        <taxon>Hyphomicrobiales</taxon>
        <taxon>Pseudorhodoplanes</taxon>
    </lineage>
</organism>
<reference evidence="1 2" key="1">
    <citation type="submission" date="2017-05" db="EMBL/GenBank/DDBJ databases">
        <title>Full genome sequence of Pseudorhodoplanes sinuspersici.</title>
        <authorList>
            <person name="Dastgheib S.M.M."/>
            <person name="Shavandi M."/>
            <person name="Tirandaz H."/>
        </authorList>
    </citation>
    <scope>NUCLEOTIDE SEQUENCE [LARGE SCALE GENOMIC DNA]</scope>
    <source>
        <strain evidence="1 2">RIPI110</strain>
    </source>
</reference>
<dbReference type="AlphaFoldDB" id="A0A1W6ZL41"/>
<evidence type="ECO:0000313" key="2">
    <source>
        <dbReference type="Proteomes" id="UP000194137"/>
    </source>
</evidence>
<dbReference type="KEGG" id="psin:CAK95_01835"/>
<dbReference type="OrthoDB" id="8481133at2"/>
<evidence type="ECO:0000313" key="1">
    <source>
        <dbReference type="EMBL" id="ARP97957.1"/>
    </source>
</evidence>
<keyword evidence="2" id="KW-1185">Reference proteome</keyword>
<dbReference type="Proteomes" id="UP000194137">
    <property type="component" value="Chromosome"/>
</dbReference>
<dbReference type="InterPro" id="IPR021529">
    <property type="entry name" value="DUF2798"/>
</dbReference>
<proteinExistence type="predicted"/>
<accession>A0A1W6ZL41</accession>
<dbReference type="RefSeq" id="WP_086086276.1">
    <property type="nucleotide sequence ID" value="NZ_CP021112.1"/>
</dbReference>